<comment type="caution">
    <text evidence="2">The sequence shown here is derived from an EMBL/GenBank/DDBJ whole genome shotgun (WGS) entry which is preliminary data.</text>
</comment>
<dbReference type="InterPro" id="IPR001279">
    <property type="entry name" value="Metallo-B-lactamas"/>
</dbReference>
<dbReference type="PANTHER" id="PTHR42951">
    <property type="entry name" value="METALLO-BETA-LACTAMASE DOMAIN-CONTAINING"/>
    <property type="match status" value="1"/>
</dbReference>
<dbReference type="GO" id="GO:0016787">
    <property type="term" value="F:hydrolase activity"/>
    <property type="evidence" value="ECO:0007669"/>
    <property type="project" value="UniProtKB-KW"/>
</dbReference>
<dbReference type="Proteomes" id="UP000580474">
    <property type="component" value="Unassembled WGS sequence"/>
</dbReference>
<gene>
    <name evidence="2" type="ORF">BJ969_001865</name>
</gene>
<dbReference type="InterPro" id="IPR050855">
    <property type="entry name" value="NDM-1-like"/>
</dbReference>
<dbReference type="Gene3D" id="3.60.15.10">
    <property type="entry name" value="Ribonuclease Z/Hydroxyacylglutathione hydrolase-like"/>
    <property type="match status" value="1"/>
</dbReference>
<organism evidence="2 3">
    <name type="scientific">Saccharopolyspora gloriosae</name>
    <dbReference type="NCBI Taxonomy" id="455344"/>
    <lineage>
        <taxon>Bacteria</taxon>
        <taxon>Bacillati</taxon>
        <taxon>Actinomycetota</taxon>
        <taxon>Actinomycetes</taxon>
        <taxon>Pseudonocardiales</taxon>
        <taxon>Pseudonocardiaceae</taxon>
        <taxon>Saccharopolyspora</taxon>
    </lineage>
</organism>
<proteinExistence type="predicted"/>
<dbReference type="AlphaFoldDB" id="A0A840NKJ3"/>
<keyword evidence="2" id="KW-0378">Hydrolase</keyword>
<dbReference type="EMBL" id="JACHIV010000001">
    <property type="protein sequence ID" value="MBB5068777.1"/>
    <property type="molecule type" value="Genomic_DNA"/>
</dbReference>
<evidence type="ECO:0000313" key="3">
    <source>
        <dbReference type="Proteomes" id="UP000580474"/>
    </source>
</evidence>
<protein>
    <submittedName>
        <fullName evidence="2">Glyoxylase-like metal-dependent hydrolase (Beta-lactamase superfamily II)</fullName>
    </submittedName>
</protein>
<dbReference type="SUPFAM" id="SSF56281">
    <property type="entry name" value="Metallo-hydrolase/oxidoreductase"/>
    <property type="match status" value="1"/>
</dbReference>
<sequence length="253" mass="27315">MSESRVVQAAEGTYLVHGSSTNWVILVEDDSVTLIDGGYPDDADAVEASVREVGYRMRDVEAVLVTHAHVDHIGSLPHLTRKYGIPVHLDRVEVAHAKREYLQQCTPKQIVANAWRPGVLPWAAHVLRAGALKPCAIPSAEPFPREGALDLPGRPVPVPTHGHTSGHSSYHLPERGVLISGDTVITGHPTSRAKGPQMLLPMFHHDGARALQSLDSLEGLRADVLLPGHGPLRTGSLSKALGEARENAARHLR</sequence>
<feature type="domain" description="Metallo-beta-lactamase" evidence="1">
    <location>
        <begin position="21"/>
        <end position="229"/>
    </location>
</feature>
<accession>A0A840NKJ3</accession>
<dbReference type="PANTHER" id="PTHR42951:SF14">
    <property type="entry name" value="METALLO-BETA-LACTAMASE SUPERFAMILY PROTEIN"/>
    <property type="match status" value="1"/>
</dbReference>
<name>A0A840NKJ3_9PSEU</name>
<dbReference type="CDD" id="cd07721">
    <property type="entry name" value="yflN-like_MBL-fold"/>
    <property type="match status" value="1"/>
</dbReference>
<keyword evidence="3" id="KW-1185">Reference proteome</keyword>
<dbReference type="SMART" id="SM00849">
    <property type="entry name" value="Lactamase_B"/>
    <property type="match status" value="1"/>
</dbReference>
<dbReference type="RefSeq" id="WP_184478492.1">
    <property type="nucleotide sequence ID" value="NZ_JACHIV010000001.1"/>
</dbReference>
<reference evidence="2 3" key="1">
    <citation type="submission" date="2020-08" db="EMBL/GenBank/DDBJ databases">
        <title>Sequencing the genomes of 1000 actinobacteria strains.</title>
        <authorList>
            <person name="Klenk H.-P."/>
        </authorList>
    </citation>
    <scope>NUCLEOTIDE SEQUENCE [LARGE SCALE GENOMIC DNA]</scope>
    <source>
        <strain evidence="2 3">DSM 45582</strain>
    </source>
</reference>
<dbReference type="InterPro" id="IPR036866">
    <property type="entry name" value="RibonucZ/Hydroxyglut_hydro"/>
</dbReference>
<dbReference type="Pfam" id="PF00753">
    <property type="entry name" value="Lactamase_B"/>
    <property type="match status" value="1"/>
</dbReference>
<evidence type="ECO:0000259" key="1">
    <source>
        <dbReference type="SMART" id="SM00849"/>
    </source>
</evidence>
<evidence type="ECO:0000313" key="2">
    <source>
        <dbReference type="EMBL" id="MBB5068777.1"/>
    </source>
</evidence>